<feature type="transmembrane region" description="Helical" evidence="6">
    <location>
        <begin position="247"/>
        <end position="266"/>
    </location>
</feature>
<accession>A0A844D2T7</accession>
<evidence type="ECO:0000313" key="9">
    <source>
        <dbReference type="Proteomes" id="UP000564704"/>
    </source>
</evidence>
<feature type="transmembrane region" description="Helical" evidence="6">
    <location>
        <begin position="185"/>
        <end position="204"/>
    </location>
</feature>
<evidence type="ECO:0000256" key="1">
    <source>
        <dbReference type="ARBA" id="ARBA00004651"/>
    </source>
</evidence>
<keyword evidence="3 6" id="KW-0812">Transmembrane</keyword>
<name>A0A844D2T7_9RHOB</name>
<feature type="transmembrane region" description="Helical" evidence="6">
    <location>
        <begin position="272"/>
        <end position="292"/>
    </location>
</feature>
<comment type="subcellular location">
    <subcellularLocation>
        <location evidence="1">Cell membrane</location>
        <topology evidence="1">Multi-pass membrane protein</topology>
    </subcellularLocation>
</comment>
<gene>
    <name evidence="8" type="ORF">FDP25_16790</name>
</gene>
<feature type="transmembrane region" description="Helical" evidence="6">
    <location>
        <begin position="12"/>
        <end position="35"/>
    </location>
</feature>
<dbReference type="PANTHER" id="PTHR32322:SF18">
    <property type="entry name" value="S-ADENOSYLMETHIONINE_S-ADENOSYLHOMOCYSTEINE TRANSPORTER"/>
    <property type="match status" value="1"/>
</dbReference>
<feature type="transmembrane region" description="Helical" evidence="6">
    <location>
        <begin position="41"/>
        <end position="58"/>
    </location>
</feature>
<evidence type="ECO:0000256" key="5">
    <source>
        <dbReference type="ARBA" id="ARBA00023136"/>
    </source>
</evidence>
<dbReference type="EMBL" id="SZWE01000003">
    <property type="protein sequence ID" value="MRU17100.1"/>
    <property type="molecule type" value="Genomic_DNA"/>
</dbReference>
<reference evidence="8 9" key="1">
    <citation type="submission" date="2019-05" db="EMBL/GenBank/DDBJ databases">
        <title>Roseovarius bejariae sp. nov., a moderately halophylic bacterium isolated from a saline soil in Rambla Salada (Murcia).</title>
        <authorList>
            <person name="Castro D.J."/>
            <person name="Gomez-Altuve A."/>
            <person name="Reina J.C."/>
            <person name="Rodriguez M."/>
            <person name="Sampedro I."/>
            <person name="Llamas I."/>
            <person name="Martinez-Checa F."/>
        </authorList>
    </citation>
    <scope>NUCLEOTIDE SEQUENCE [LARGE SCALE GENOMIC DNA]</scope>
    <source>
        <strain evidence="8 9">A21</strain>
    </source>
</reference>
<organism evidence="8 9">
    <name type="scientific">Roseovarius bejariae</name>
    <dbReference type="NCBI Taxonomy" id="2576383"/>
    <lineage>
        <taxon>Bacteria</taxon>
        <taxon>Pseudomonadati</taxon>
        <taxon>Pseudomonadota</taxon>
        <taxon>Alphaproteobacteria</taxon>
        <taxon>Rhodobacterales</taxon>
        <taxon>Roseobacteraceae</taxon>
        <taxon>Roseovarius</taxon>
    </lineage>
</organism>
<evidence type="ECO:0000256" key="4">
    <source>
        <dbReference type="ARBA" id="ARBA00022989"/>
    </source>
</evidence>
<dbReference type="InterPro" id="IPR050638">
    <property type="entry name" value="AA-Vitamin_Transporters"/>
</dbReference>
<keyword evidence="4 6" id="KW-1133">Transmembrane helix</keyword>
<keyword evidence="9" id="KW-1185">Reference proteome</keyword>
<dbReference type="InterPro" id="IPR000620">
    <property type="entry name" value="EamA_dom"/>
</dbReference>
<evidence type="ECO:0000259" key="7">
    <source>
        <dbReference type="Pfam" id="PF00892"/>
    </source>
</evidence>
<dbReference type="GO" id="GO:0005886">
    <property type="term" value="C:plasma membrane"/>
    <property type="evidence" value="ECO:0007669"/>
    <property type="project" value="UniProtKB-SubCell"/>
</dbReference>
<dbReference type="OrthoDB" id="9806889at2"/>
<feature type="transmembrane region" description="Helical" evidence="6">
    <location>
        <begin position="98"/>
        <end position="117"/>
    </location>
</feature>
<feature type="transmembrane region" description="Helical" evidence="6">
    <location>
        <begin position="70"/>
        <end position="86"/>
    </location>
</feature>
<dbReference type="RefSeq" id="WP_154155219.1">
    <property type="nucleotide sequence ID" value="NZ_SZWE01000003.1"/>
</dbReference>
<evidence type="ECO:0000313" key="8">
    <source>
        <dbReference type="EMBL" id="MRU17100.1"/>
    </source>
</evidence>
<comment type="caution">
    <text evidence="8">The sequence shown here is derived from an EMBL/GenBank/DDBJ whole genome shotgun (WGS) entry which is preliminary data.</text>
</comment>
<feature type="transmembrane region" description="Helical" evidence="6">
    <location>
        <begin position="154"/>
        <end position="173"/>
    </location>
</feature>
<dbReference type="SUPFAM" id="SSF103481">
    <property type="entry name" value="Multidrug resistance efflux transporter EmrE"/>
    <property type="match status" value="2"/>
</dbReference>
<feature type="domain" description="EamA" evidence="7">
    <location>
        <begin position="155"/>
        <end position="287"/>
    </location>
</feature>
<dbReference type="AlphaFoldDB" id="A0A844D2T7"/>
<feature type="domain" description="EamA" evidence="7">
    <location>
        <begin position="12"/>
        <end position="141"/>
    </location>
</feature>
<evidence type="ECO:0000256" key="2">
    <source>
        <dbReference type="ARBA" id="ARBA00022475"/>
    </source>
</evidence>
<evidence type="ECO:0000256" key="6">
    <source>
        <dbReference type="SAM" id="Phobius"/>
    </source>
</evidence>
<feature type="transmembrane region" description="Helical" evidence="6">
    <location>
        <begin position="124"/>
        <end position="142"/>
    </location>
</feature>
<evidence type="ECO:0000256" key="3">
    <source>
        <dbReference type="ARBA" id="ARBA00022692"/>
    </source>
</evidence>
<feature type="transmembrane region" description="Helical" evidence="6">
    <location>
        <begin position="216"/>
        <end position="235"/>
    </location>
</feature>
<dbReference type="InterPro" id="IPR037185">
    <property type="entry name" value="EmrE-like"/>
</dbReference>
<protein>
    <submittedName>
        <fullName evidence="8">DMT family transporter</fullName>
    </submittedName>
</protein>
<keyword evidence="2" id="KW-1003">Cell membrane</keyword>
<proteinExistence type="predicted"/>
<dbReference type="Proteomes" id="UP000564704">
    <property type="component" value="Unassembled WGS sequence"/>
</dbReference>
<keyword evidence="5 6" id="KW-0472">Membrane</keyword>
<sequence>MSAGQSHLLPKIALVCAVFFWGSSFIAMKQAVLVLDPGKIIFFRMLIAAIGFLVLYRFWGRFEYRSGDWVYLLIMALCEPGIYFFLESQALRLTTAGAAATINALQPPIVALLAWVILREYPRFWTLSGFAVCILGAVGLSLGSTGTEYAPMPWLGNLLELGAMAASGVYVILLKKMSDRYSPFLLTALQAFAGVVLFFPLIFFGEPLSTDIPASGAIAVLYLATFVTFGGYFLYNWGIAQTSAVEASIFLNLIPVFGVTLAFLVLGEQPTLFQGAMTLLIIAGVLLCELGSTYLPTPMRGRAAAAPPPVRPKPFDPRS</sequence>
<dbReference type="PANTHER" id="PTHR32322">
    <property type="entry name" value="INNER MEMBRANE TRANSPORTER"/>
    <property type="match status" value="1"/>
</dbReference>
<dbReference type="Pfam" id="PF00892">
    <property type="entry name" value="EamA"/>
    <property type="match status" value="2"/>
</dbReference>